<evidence type="ECO:0000313" key="2">
    <source>
        <dbReference type="Proteomes" id="UP001147733"/>
    </source>
</evidence>
<dbReference type="RefSeq" id="XP_056495316.1">
    <property type="nucleotide sequence ID" value="XM_056650252.1"/>
</dbReference>
<dbReference type="Proteomes" id="UP001147733">
    <property type="component" value="Unassembled WGS sequence"/>
</dbReference>
<proteinExistence type="predicted"/>
<organism evidence="1 2">
    <name type="scientific">Penicillium citrinum</name>
    <dbReference type="NCBI Taxonomy" id="5077"/>
    <lineage>
        <taxon>Eukaryota</taxon>
        <taxon>Fungi</taxon>
        <taxon>Dikarya</taxon>
        <taxon>Ascomycota</taxon>
        <taxon>Pezizomycotina</taxon>
        <taxon>Eurotiomycetes</taxon>
        <taxon>Eurotiomycetidae</taxon>
        <taxon>Eurotiales</taxon>
        <taxon>Aspergillaceae</taxon>
        <taxon>Penicillium</taxon>
    </lineage>
</organism>
<reference evidence="1" key="1">
    <citation type="submission" date="2022-11" db="EMBL/GenBank/DDBJ databases">
        <authorList>
            <person name="Petersen C."/>
        </authorList>
    </citation>
    <scope>NUCLEOTIDE SEQUENCE</scope>
    <source>
        <strain evidence="1">IBT 23319</strain>
    </source>
</reference>
<dbReference type="EMBL" id="JAPQKT010000010">
    <property type="protein sequence ID" value="KAJ5217722.1"/>
    <property type="molecule type" value="Genomic_DNA"/>
</dbReference>
<dbReference type="GeneID" id="81389419"/>
<keyword evidence="2" id="KW-1185">Reference proteome</keyword>
<comment type="caution">
    <text evidence="1">The sequence shown here is derived from an EMBL/GenBank/DDBJ whole genome shotgun (WGS) entry which is preliminary data.</text>
</comment>
<gene>
    <name evidence="1" type="ORF">N7469_011347</name>
</gene>
<accession>A0A9W9ND72</accession>
<sequence length="158" mass="17818">MCDVILYAKGQESAIPDEALDNLPWSFLSWSLHRGLRDILVAYSKERMDRSSRYSAPGWDSQVVIHEMEDMASSAVLAGRGNSGDAVRVVTDIAVILWNGDSSALDETHFWRQLIPELSSPTLSTMAVIALTKCFVLEWSLDLDYQLYHDFPLELYFG</sequence>
<name>A0A9W9ND72_PENCI</name>
<dbReference type="OrthoDB" id="5414271at2759"/>
<evidence type="ECO:0000313" key="1">
    <source>
        <dbReference type="EMBL" id="KAJ5217722.1"/>
    </source>
</evidence>
<dbReference type="AlphaFoldDB" id="A0A9W9ND72"/>
<reference evidence="1" key="2">
    <citation type="journal article" date="2023" name="IMA Fungus">
        <title>Comparative genomic study of the Penicillium genus elucidates a diverse pangenome and 15 lateral gene transfer events.</title>
        <authorList>
            <person name="Petersen C."/>
            <person name="Sorensen T."/>
            <person name="Nielsen M.R."/>
            <person name="Sondergaard T.E."/>
            <person name="Sorensen J.L."/>
            <person name="Fitzpatrick D.A."/>
            <person name="Frisvad J.C."/>
            <person name="Nielsen K.L."/>
        </authorList>
    </citation>
    <scope>NUCLEOTIDE SEQUENCE</scope>
    <source>
        <strain evidence="1">IBT 23319</strain>
    </source>
</reference>
<protein>
    <submittedName>
        <fullName evidence="1">Uncharacterized protein</fullName>
    </submittedName>
</protein>